<evidence type="ECO:0000256" key="1">
    <source>
        <dbReference type="SAM" id="MobiDB-lite"/>
    </source>
</evidence>
<feature type="transmembrane region" description="Helical" evidence="2">
    <location>
        <begin position="280"/>
        <end position="303"/>
    </location>
</feature>
<feature type="transmembrane region" description="Helical" evidence="2">
    <location>
        <begin position="143"/>
        <end position="170"/>
    </location>
</feature>
<proteinExistence type="predicted"/>
<feature type="transmembrane region" description="Helical" evidence="2">
    <location>
        <begin position="222"/>
        <end position="241"/>
    </location>
</feature>
<feature type="transmembrane region" description="Helical" evidence="2">
    <location>
        <begin position="190"/>
        <end position="215"/>
    </location>
</feature>
<sequence>MASTIDLRPSAPPAPQRDGRQRRRALPWLLVFGFLSQVSVRMWFARGRTGPAANPDETGYLVAARWLAGGPGGDLSGHTFYQGGYPLLLTPAYWFSHDPVTVYTIVMLINAVAGAALFPLGYAAARRFGLARRAALPVSFGAALLPASAFFGAFALTDAVLPALVLGWLLALDRFARRGRLPDAVLGSAIVAYAATVHTRGTVLLAVHLAALLVLRRGPRGTLAGLAVAVAGCALGAAGNARLRAALYPDGALDLGGLLVTRLTTLDGQAWALSGAAGQLWYLVVSTWGLAGAGLAAVAAVLLRRRTPPAERVMAGVLLATVCGIAYAASAALPDEHRVGNFAYGRYLACTALVLALAGAAALGRPRSRIRASAGALVILAGTGAWVVAYAGERLRTHEFIGFDFPEVMFLTRDRAALDLPEAALAAAGALGVLLVLARLPRPAVLTGLALAGTNLAALVFLFGPSPERARPAPVLPGPAAGGVVADRSLHWAIKVRLRYPVWWTRVGSFDVRTGRPPAPDVCTVVVPRPDGTAAADTWPAHPTGWRPRPGAAHGIGWTSWHDPSCGRRPGLRSG</sequence>
<keyword evidence="2" id="KW-0812">Transmembrane</keyword>
<organism evidence="3 4">
    <name type="scientific">Actinomadura algeriensis</name>
    <dbReference type="NCBI Taxonomy" id="1679523"/>
    <lineage>
        <taxon>Bacteria</taxon>
        <taxon>Bacillati</taxon>
        <taxon>Actinomycetota</taxon>
        <taxon>Actinomycetes</taxon>
        <taxon>Streptosporangiales</taxon>
        <taxon>Thermomonosporaceae</taxon>
        <taxon>Actinomadura</taxon>
    </lineage>
</organism>
<comment type="caution">
    <text evidence="3">The sequence shown here is derived from an EMBL/GenBank/DDBJ whole genome shotgun (WGS) entry which is preliminary data.</text>
</comment>
<feature type="transmembrane region" description="Helical" evidence="2">
    <location>
        <begin position="420"/>
        <end position="438"/>
    </location>
</feature>
<dbReference type="Proteomes" id="UP000627838">
    <property type="component" value="Unassembled WGS sequence"/>
</dbReference>
<dbReference type="EMBL" id="JADBDZ010000001">
    <property type="protein sequence ID" value="MBE1535089.1"/>
    <property type="molecule type" value="Genomic_DNA"/>
</dbReference>
<keyword evidence="2" id="KW-0472">Membrane</keyword>
<feature type="transmembrane region" description="Helical" evidence="2">
    <location>
        <begin position="445"/>
        <end position="464"/>
    </location>
</feature>
<feature type="transmembrane region" description="Helical" evidence="2">
    <location>
        <begin position="315"/>
        <end position="333"/>
    </location>
</feature>
<gene>
    <name evidence="3" type="ORF">H4W34_004922</name>
</gene>
<keyword evidence="4" id="KW-1185">Reference proteome</keyword>
<feature type="transmembrane region" description="Helical" evidence="2">
    <location>
        <begin position="345"/>
        <end position="363"/>
    </location>
</feature>
<evidence type="ECO:0000313" key="4">
    <source>
        <dbReference type="Proteomes" id="UP000627838"/>
    </source>
</evidence>
<protein>
    <recommendedName>
        <fullName evidence="5">4-amino-4-deoxy-L-arabinose transferase-like glycosyltransferase</fullName>
    </recommendedName>
</protein>
<name>A0ABR9JWY9_9ACTN</name>
<keyword evidence="2" id="KW-1133">Transmembrane helix</keyword>
<evidence type="ECO:0000313" key="3">
    <source>
        <dbReference type="EMBL" id="MBE1535089.1"/>
    </source>
</evidence>
<feature type="transmembrane region" description="Helical" evidence="2">
    <location>
        <begin position="370"/>
        <end position="391"/>
    </location>
</feature>
<feature type="transmembrane region" description="Helical" evidence="2">
    <location>
        <begin position="25"/>
        <end position="44"/>
    </location>
</feature>
<accession>A0ABR9JWY9</accession>
<evidence type="ECO:0000256" key="2">
    <source>
        <dbReference type="SAM" id="Phobius"/>
    </source>
</evidence>
<feature type="transmembrane region" description="Helical" evidence="2">
    <location>
        <begin position="100"/>
        <end position="122"/>
    </location>
</feature>
<evidence type="ECO:0008006" key="5">
    <source>
        <dbReference type="Google" id="ProtNLM"/>
    </source>
</evidence>
<feature type="region of interest" description="Disordered" evidence="1">
    <location>
        <begin position="1"/>
        <end position="20"/>
    </location>
</feature>
<dbReference type="RefSeq" id="WP_192761353.1">
    <property type="nucleotide sequence ID" value="NZ_JADBDZ010000001.1"/>
</dbReference>
<reference evidence="3 4" key="1">
    <citation type="submission" date="2020-10" db="EMBL/GenBank/DDBJ databases">
        <title>Sequencing the genomes of 1000 actinobacteria strains.</title>
        <authorList>
            <person name="Klenk H.-P."/>
        </authorList>
    </citation>
    <scope>NUCLEOTIDE SEQUENCE [LARGE SCALE GENOMIC DNA]</scope>
    <source>
        <strain evidence="3 4">DSM 46744</strain>
    </source>
</reference>
<feature type="region of interest" description="Disordered" evidence="1">
    <location>
        <begin position="534"/>
        <end position="560"/>
    </location>
</feature>